<accession>A0ABN2V2Q1</accession>
<keyword evidence="2" id="KW-1185">Reference proteome</keyword>
<comment type="caution">
    <text evidence="1">The sequence shown here is derived from an EMBL/GenBank/DDBJ whole genome shotgun (WGS) entry which is preliminary data.</text>
</comment>
<sequence>MYLVSHFHYDPVWWNTQAGYTQAWELQGDDGTTRPVWENNAFHLVRAHLRTSPI</sequence>
<evidence type="ECO:0000313" key="1">
    <source>
        <dbReference type="EMBL" id="GAA2047099.1"/>
    </source>
</evidence>
<dbReference type="EMBL" id="BAAAQN010000042">
    <property type="protein sequence ID" value="GAA2047099.1"/>
    <property type="molecule type" value="Genomic_DNA"/>
</dbReference>
<evidence type="ECO:0008006" key="3">
    <source>
        <dbReference type="Google" id="ProtNLM"/>
    </source>
</evidence>
<reference evidence="1 2" key="1">
    <citation type="journal article" date="2019" name="Int. J. Syst. Evol. Microbiol.">
        <title>The Global Catalogue of Microorganisms (GCM) 10K type strain sequencing project: providing services to taxonomists for standard genome sequencing and annotation.</title>
        <authorList>
            <consortium name="The Broad Institute Genomics Platform"/>
            <consortium name="The Broad Institute Genome Sequencing Center for Infectious Disease"/>
            <person name="Wu L."/>
            <person name="Ma J."/>
        </authorList>
    </citation>
    <scope>NUCLEOTIDE SEQUENCE [LARGE SCALE GENOMIC DNA]</scope>
    <source>
        <strain evidence="1 2">JCM 16014</strain>
    </source>
</reference>
<protein>
    <recommendedName>
        <fullName evidence="3">Glycoside hydrolase family 38 N-terminal domain-containing protein</fullName>
    </recommendedName>
</protein>
<evidence type="ECO:0000313" key="2">
    <source>
        <dbReference type="Proteomes" id="UP001500751"/>
    </source>
</evidence>
<organism evidence="1 2">
    <name type="scientific">Catenulispora yoronensis</name>
    <dbReference type="NCBI Taxonomy" id="450799"/>
    <lineage>
        <taxon>Bacteria</taxon>
        <taxon>Bacillati</taxon>
        <taxon>Actinomycetota</taxon>
        <taxon>Actinomycetes</taxon>
        <taxon>Catenulisporales</taxon>
        <taxon>Catenulisporaceae</taxon>
        <taxon>Catenulispora</taxon>
    </lineage>
</organism>
<name>A0ABN2V2Q1_9ACTN</name>
<proteinExistence type="predicted"/>
<gene>
    <name evidence="1" type="ORF">GCM10009839_59960</name>
</gene>
<dbReference type="Proteomes" id="UP001500751">
    <property type="component" value="Unassembled WGS sequence"/>
</dbReference>